<evidence type="ECO:0000313" key="1">
    <source>
        <dbReference type="EMBL" id="KAK1380425.1"/>
    </source>
</evidence>
<dbReference type="AlphaFoldDB" id="A0AAD8IAG6"/>
<evidence type="ECO:0000313" key="2">
    <source>
        <dbReference type="Proteomes" id="UP001237642"/>
    </source>
</evidence>
<accession>A0AAD8IAG6</accession>
<organism evidence="1 2">
    <name type="scientific">Heracleum sosnowskyi</name>
    <dbReference type="NCBI Taxonomy" id="360622"/>
    <lineage>
        <taxon>Eukaryota</taxon>
        <taxon>Viridiplantae</taxon>
        <taxon>Streptophyta</taxon>
        <taxon>Embryophyta</taxon>
        <taxon>Tracheophyta</taxon>
        <taxon>Spermatophyta</taxon>
        <taxon>Magnoliopsida</taxon>
        <taxon>eudicotyledons</taxon>
        <taxon>Gunneridae</taxon>
        <taxon>Pentapetalae</taxon>
        <taxon>asterids</taxon>
        <taxon>campanulids</taxon>
        <taxon>Apiales</taxon>
        <taxon>Apiaceae</taxon>
        <taxon>Apioideae</taxon>
        <taxon>apioid superclade</taxon>
        <taxon>Tordylieae</taxon>
        <taxon>Tordyliinae</taxon>
        <taxon>Heracleum</taxon>
    </lineage>
</organism>
<proteinExistence type="predicted"/>
<dbReference type="Proteomes" id="UP001237642">
    <property type="component" value="Unassembled WGS sequence"/>
</dbReference>
<name>A0AAD8IAG6_9APIA</name>
<comment type="caution">
    <text evidence="1">The sequence shown here is derived from an EMBL/GenBank/DDBJ whole genome shotgun (WGS) entry which is preliminary data.</text>
</comment>
<reference evidence="1" key="2">
    <citation type="submission" date="2023-05" db="EMBL/GenBank/DDBJ databases">
        <authorList>
            <person name="Schelkunov M.I."/>
        </authorList>
    </citation>
    <scope>NUCLEOTIDE SEQUENCE</scope>
    <source>
        <strain evidence="1">Hsosn_3</strain>
        <tissue evidence="1">Leaf</tissue>
    </source>
</reference>
<protein>
    <submittedName>
        <fullName evidence="1">Uncharacterized protein</fullName>
    </submittedName>
</protein>
<keyword evidence="2" id="KW-1185">Reference proteome</keyword>
<sequence length="119" mass="13395">MKNQPLEIRIIWIPVHVKDEGYKFELVWKNSGAAFKRIIVGLHSGQQADKVETPCTELGHLDMEVTTHGPGGLEEKQTARLGADDEFLAKEFLVSVELERPEKSSTLDYNIFTPVKDST</sequence>
<gene>
    <name evidence="1" type="ORF">POM88_027169</name>
</gene>
<reference evidence="1" key="1">
    <citation type="submission" date="2023-02" db="EMBL/GenBank/DDBJ databases">
        <title>Genome of toxic invasive species Heracleum sosnowskyi carries increased number of genes despite the absence of recent whole-genome duplications.</title>
        <authorList>
            <person name="Schelkunov M."/>
            <person name="Shtratnikova V."/>
            <person name="Makarenko M."/>
            <person name="Klepikova A."/>
            <person name="Omelchenko D."/>
            <person name="Novikova G."/>
            <person name="Obukhova E."/>
            <person name="Bogdanov V."/>
            <person name="Penin A."/>
            <person name="Logacheva M."/>
        </authorList>
    </citation>
    <scope>NUCLEOTIDE SEQUENCE</scope>
    <source>
        <strain evidence="1">Hsosn_3</strain>
        <tissue evidence="1">Leaf</tissue>
    </source>
</reference>
<dbReference type="EMBL" id="JAUIZM010000006">
    <property type="protein sequence ID" value="KAK1380425.1"/>
    <property type="molecule type" value="Genomic_DNA"/>
</dbReference>